<evidence type="ECO:0000256" key="14">
    <source>
        <dbReference type="ARBA" id="ARBA00049402"/>
    </source>
</evidence>
<comment type="pathway">
    <text evidence="3 15">Purine metabolism; IMP biosynthesis via salvage pathway; IMP from hypoxanthine: step 1/1.</text>
</comment>
<evidence type="ECO:0000256" key="7">
    <source>
        <dbReference type="ARBA" id="ARBA00022676"/>
    </source>
</evidence>
<evidence type="ECO:0000256" key="12">
    <source>
        <dbReference type="ARBA" id="ARBA00022842"/>
    </source>
</evidence>
<evidence type="ECO:0000256" key="5">
    <source>
        <dbReference type="ARBA" id="ARBA00011895"/>
    </source>
</evidence>
<dbReference type="GO" id="GO:0005829">
    <property type="term" value="C:cytosol"/>
    <property type="evidence" value="ECO:0007669"/>
    <property type="project" value="TreeGrafter"/>
</dbReference>
<dbReference type="EMBL" id="LSDD01000164">
    <property type="protein sequence ID" value="KXB59750.1"/>
    <property type="molecule type" value="Genomic_DNA"/>
</dbReference>
<keyword evidence="12 15" id="KW-0460">Magnesium</keyword>
<comment type="subcellular location">
    <subcellularLocation>
        <location evidence="2 15">Cytoplasm</location>
    </subcellularLocation>
</comment>
<evidence type="ECO:0000256" key="11">
    <source>
        <dbReference type="ARBA" id="ARBA00022741"/>
    </source>
</evidence>
<feature type="domain" description="Phosphoribosyltransferase" evidence="16">
    <location>
        <begin position="18"/>
        <end position="165"/>
    </location>
</feature>
<dbReference type="PATRIC" id="fig|157687.3.peg.2237"/>
<evidence type="ECO:0000256" key="9">
    <source>
        <dbReference type="ARBA" id="ARBA00022723"/>
    </source>
</evidence>
<dbReference type="Gene3D" id="3.40.50.2020">
    <property type="match status" value="1"/>
</dbReference>
<keyword evidence="10 15" id="KW-0660">Purine salvage</keyword>
<evidence type="ECO:0000256" key="15">
    <source>
        <dbReference type="RuleBase" id="RU364099"/>
    </source>
</evidence>
<dbReference type="NCBIfam" id="TIGR01203">
    <property type="entry name" value="HGPRTase"/>
    <property type="match status" value="1"/>
</dbReference>
<dbReference type="GO" id="GO:0000166">
    <property type="term" value="F:nucleotide binding"/>
    <property type="evidence" value="ECO:0007669"/>
    <property type="project" value="UniProtKB-KW"/>
</dbReference>
<reference evidence="19" key="2">
    <citation type="submission" date="2016-01" db="EMBL/GenBank/DDBJ databases">
        <authorList>
            <person name="Mitreva M."/>
            <person name="Pepin K.H."/>
            <person name="Mihindukulasuriya K.A."/>
            <person name="Fulton R."/>
            <person name="Fronick C."/>
            <person name="O'Laughlin M."/>
            <person name="Miner T."/>
            <person name="Herter B."/>
            <person name="Rosa B.A."/>
            <person name="Cordes M."/>
            <person name="Tomlinson C."/>
            <person name="Wollam A."/>
            <person name="Palsikar V.B."/>
            <person name="Mardis E.R."/>
            <person name="Wilson R.K."/>
        </authorList>
    </citation>
    <scope>NUCLEOTIDE SEQUENCE [LARGE SCALE GENOMIC DNA]</scope>
    <source>
        <strain evidence="19">KA00185</strain>
    </source>
</reference>
<dbReference type="UniPathway" id="UPA00591">
    <property type="reaction ID" value="UER00648"/>
</dbReference>
<dbReference type="GO" id="GO:0006166">
    <property type="term" value="P:purine ribonucleoside salvage"/>
    <property type="evidence" value="ECO:0007669"/>
    <property type="project" value="UniProtKB-KW"/>
</dbReference>
<organism evidence="18 19">
    <name type="scientific">Leptotrichia wadei</name>
    <dbReference type="NCBI Taxonomy" id="157687"/>
    <lineage>
        <taxon>Bacteria</taxon>
        <taxon>Fusobacteriati</taxon>
        <taxon>Fusobacteriota</taxon>
        <taxon>Fusobacteriia</taxon>
        <taxon>Fusobacteriales</taxon>
        <taxon>Leptotrichiaceae</taxon>
        <taxon>Leptotrichia</taxon>
    </lineage>
</organism>
<dbReference type="EMBL" id="AP019841">
    <property type="protein sequence ID" value="BBM54542.1"/>
    <property type="molecule type" value="Genomic_DNA"/>
</dbReference>
<dbReference type="InterPro" id="IPR005904">
    <property type="entry name" value="Hxn_phspho_trans"/>
</dbReference>
<reference evidence="18" key="1">
    <citation type="submission" date="2016-01" db="EMBL/GenBank/DDBJ databases">
        <authorList>
            <person name="Oliw E.H."/>
        </authorList>
    </citation>
    <scope>NUCLEOTIDE SEQUENCE [LARGE SCALE GENOMIC DNA]</scope>
    <source>
        <strain evidence="18">KA00185</strain>
    </source>
</reference>
<keyword evidence="11 15" id="KW-0547">Nucleotide-binding</keyword>
<evidence type="ECO:0000256" key="10">
    <source>
        <dbReference type="ARBA" id="ARBA00022726"/>
    </source>
</evidence>
<dbReference type="CDD" id="cd06223">
    <property type="entry name" value="PRTases_typeI"/>
    <property type="match status" value="1"/>
</dbReference>
<keyword evidence="7 15" id="KW-0328">Glycosyltransferase</keyword>
<dbReference type="STRING" id="157687.HMPREF3180_02233"/>
<dbReference type="GO" id="GO:0004422">
    <property type="term" value="F:hypoxanthine phosphoribosyltransferase activity"/>
    <property type="evidence" value="ECO:0007669"/>
    <property type="project" value="InterPro"/>
</dbReference>
<name>A0A133ZWE4_9FUSO</name>
<evidence type="ECO:0000256" key="1">
    <source>
        <dbReference type="ARBA" id="ARBA00001946"/>
    </source>
</evidence>
<evidence type="ECO:0000256" key="4">
    <source>
        <dbReference type="ARBA" id="ARBA00008391"/>
    </source>
</evidence>
<gene>
    <name evidence="18" type="ORF">HMPREF3180_02233</name>
    <name evidence="17" type="ORF">JMUB3936_0826</name>
</gene>
<dbReference type="GO" id="GO:0000287">
    <property type="term" value="F:magnesium ion binding"/>
    <property type="evidence" value="ECO:0007669"/>
    <property type="project" value="TreeGrafter"/>
</dbReference>
<comment type="catalytic activity">
    <reaction evidence="13">
        <text>GMP + diphosphate = guanine + 5-phospho-alpha-D-ribose 1-diphosphate</text>
        <dbReference type="Rhea" id="RHEA:25424"/>
        <dbReference type="ChEBI" id="CHEBI:16235"/>
        <dbReference type="ChEBI" id="CHEBI:33019"/>
        <dbReference type="ChEBI" id="CHEBI:58017"/>
        <dbReference type="ChEBI" id="CHEBI:58115"/>
        <dbReference type="EC" id="2.4.2.8"/>
    </reaction>
    <physiologicalReaction direction="right-to-left" evidence="13">
        <dbReference type="Rhea" id="RHEA:25426"/>
    </physiologicalReaction>
</comment>
<evidence type="ECO:0000313" key="17">
    <source>
        <dbReference type="EMBL" id="BBM54542.1"/>
    </source>
</evidence>
<dbReference type="GO" id="GO:0006178">
    <property type="term" value="P:guanine salvage"/>
    <property type="evidence" value="ECO:0007669"/>
    <property type="project" value="TreeGrafter"/>
</dbReference>
<comment type="cofactor">
    <cofactor evidence="1 15">
        <name>Mg(2+)</name>
        <dbReference type="ChEBI" id="CHEBI:18420"/>
    </cofactor>
</comment>
<reference evidence="17 20" key="3">
    <citation type="submission" date="2019-07" db="EMBL/GenBank/DDBJ databases">
        <title>Complete Genome Sequence of Leptotrichia wadei Strain JMUB3936.</title>
        <authorList>
            <person name="Watanabe S."/>
            <person name="Cui L."/>
        </authorList>
    </citation>
    <scope>NUCLEOTIDE SEQUENCE [LARGE SCALE GENOMIC DNA]</scope>
    <source>
        <strain evidence="17 20">JMUB3936</strain>
    </source>
</reference>
<dbReference type="EC" id="2.4.2.8" evidence="5 15"/>
<dbReference type="InterPro" id="IPR000836">
    <property type="entry name" value="PRTase_dom"/>
</dbReference>
<keyword evidence="19" id="KW-1185">Reference proteome</keyword>
<dbReference type="PANTHER" id="PTHR43340">
    <property type="entry name" value="HYPOXANTHINE-GUANINE PHOSPHORIBOSYLTRANSFERASE"/>
    <property type="match status" value="1"/>
</dbReference>
<evidence type="ECO:0000313" key="19">
    <source>
        <dbReference type="Proteomes" id="UP000070483"/>
    </source>
</evidence>
<protein>
    <recommendedName>
        <fullName evidence="5 15">Hypoxanthine phosphoribosyltransferase</fullName>
        <ecNumber evidence="5 15">2.4.2.8</ecNumber>
    </recommendedName>
</protein>
<sequence length="184" mass="21002">MNRDFEFGIKRQLITKEELQKKVKELGVKITEDFKNENEPLIVIGLLKGSIVFMADLIREIKLPLEIDFIEASSYGEGTQSSREVKILKDLRSTISGKNVLVVEDIIDSGFTLKKVLQILGSRNPKKISLCTLLDKPERREVEVDVQYVGFEIPNEFVVGYGLDFNENYRNLEYIGVAEPSVFE</sequence>
<evidence type="ECO:0000259" key="16">
    <source>
        <dbReference type="Pfam" id="PF00156"/>
    </source>
</evidence>
<dbReference type="FunFam" id="3.40.50.2020:FF:000006">
    <property type="entry name" value="Hypoxanthine phosphoribosyltransferase"/>
    <property type="match status" value="1"/>
</dbReference>
<keyword evidence="9 15" id="KW-0479">Metal-binding</keyword>
<keyword evidence="8 15" id="KW-0808">Transferase</keyword>
<dbReference type="OrthoDB" id="9802824at2"/>
<evidence type="ECO:0000256" key="3">
    <source>
        <dbReference type="ARBA" id="ARBA00004669"/>
    </source>
</evidence>
<dbReference type="GO" id="GO:0032263">
    <property type="term" value="P:GMP salvage"/>
    <property type="evidence" value="ECO:0007669"/>
    <property type="project" value="TreeGrafter"/>
</dbReference>
<dbReference type="GO" id="GO:0046100">
    <property type="term" value="P:hypoxanthine metabolic process"/>
    <property type="evidence" value="ECO:0007669"/>
    <property type="project" value="TreeGrafter"/>
</dbReference>
<dbReference type="RefSeq" id="WP_060918672.1">
    <property type="nucleotide sequence ID" value="NZ_AP019841.1"/>
</dbReference>
<evidence type="ECO:0000313" key="18">
    <source>
        <dbReference type="EMBL" id="KXB59750.1"/>
    </source>
</evidence>
<dbReference type="InterPro" id="IPR029057">
    <property type="entry name" value="PRTase-like"/>
</dbReference>
<proteinExistence type="inferred from homology"/>
<evidence type="ECO:0000256" key="13">
    <source>
        <dbReference type="ARBA" id="ARBA00048811"/>
    </source>
</evidence>
<dbReference type="Proteomes" id="UP000070483">
    <property type="component" value="Unassembled WGS sequence"/>
</dbReference>
<dbReference type="Proteomes" id="UP000321944">
    <property type="component" value="Chromosome"/>
</dbReference>
<evidence type="ECO:0000313" key="20">
    <source>
        <dbReference type="Proteomes" id="UP000321944"/>
    </source>
</evidence>
<evidence type="ECO:0000256" key="6">
    <source>
        <dbReference type="ARBA" id="ARBA00022490"/>
    </source>
</evidence>
<dbReference type="PANTHER" id="PTHR43340:SF1">
    <property type="entry name" value="HYPOXANTHINE PHOSPHORIBOSYLTRANSFERASE"/>
    <property type="match status" value="1"/>
</dbReference>
<evidence type="ECO:0000256" key="2">
    <source>
        <dbReference type="ARBA" id="ARBA00004496"/>
    </source>
</evidence>
<dbReference type="Pfam" id="PF00156">
    <property type="entry name" value="Pribosyltran"/>
    <property type="match status" value="1"/>
</dbReference>
<comment type="similarity">
    <text evidence="4 15">Belongs to the purine/pyrimidine phosphoribosyltransferase family.</text>
</comment>
<dbReference type="GO" id="GO:0032264">
    <property type="term" value="P:IMP salvage"/>
    <property type="evidence" value="ECO:0007669"/>
    <property type="project" value="UniProtKB-UniPathway"/>
</dbReference>
<keyword evidence="6 15" id="KW-0963">Cytoplasm</keyword>
<dbReference type="GO" id="GO:0052657">
    <property type="term" value="F:guanine phosphoribosyltransferase activity"/>
    <property type="evidence" value="ECO:0007669"/>
    <property type="project" value="UniProtKB-ARBA"/>
</dbReference>
<evidence type="ECO:0000256" key="8">
    <source>
        <dbReference type="ARBA" id="ARBA00022679"/>
    </source>
</evidence>
<accession>A0A133ZWE4</accession>
<comment type="catalytic activity">
    <reaction evidence="14">
        <text>IMP + diphosphate = hypoxanthine + 5-phospho-alpha-D-ribose 1-diphosphate</text>
        <dbReference type="Rhea" id="RHEA:17973"/>
        <dbReference type="ChEBI" id="CHEBI:17368"/>
        <dbReference type="ChEBI" id="CHEBI:33019"/>
        <dbReference type="ChEBI" id="CHEBI:58017"/>
        <dbReference type="ChEBI" id="CHEBI:58053"/>
        <dbReference type="EC" id="2.4.2.8"/>
    </reaction>
    <physiologicalReaction direction="right-to-left" evidence="14">
        <dbReference type="Rhea" id="RHEA:17975"/>
    </physiologicalReaction>
</comment>
<dbReference type="SUPFAM" id="SSF53271">
    <property type="entry name" value="PRTase-like"/>
    <property type="match status" value="1"/>
</dbReference>
<dbReference type="AlphaFoldDB" id="A0A133ZWE4"/>
<dbReference type="InterPro" id="IPR050408">
    <property type="entry name" value="HGPRT"/>
</dbReference>